<evidence type="ECO:0000313" key="1">
    <source>
        <dbReference type="EMBL" id="KAH6947239.1"/>
    </source>
</evidence>
<sequence>MELNLMLAQERRRQLQLLIELAKLKQAKASRAELVGKVIEFRADSEPAANSLAAEKAAMSPGVLRTERKCAASSEPEKQMLGVLLTTQAAGRSEVPCSDVVAGDSPDTAPLCSQCVENETHATLTATRTAGLETELGSDLTAETNARGDDQEASKLQESCKGFDPLGNSCGGYEETTIASSPSAGAVVKTSLVERLRGGDCGADRVPGTHSVVSSLKPVDTADAAPVAVACELPESNEEPRSELAQIGHSVAEAGETSADRFEAGTLRRGRSQAHCGDSSPHVLQAHSLLANNGLRQSADDMGGSLGTVAATEPTLRERATIMATLNYRSLCSHSLCVLAIEVSLAPGADPTGAAGVCRSGAAAIPVAAELSDVCRIDSAFKLITTADHAAQIDVDAYLSGDVEGDFRAPSTQLRSVWTEARNASRRVQAAWGLDPENVRLTCGDVTITSKRRRGVVGALRGVLTARGDRSLHGSPYQGKNAPDALVAARREKEAKYDYVRRYLSLRQQRVSVEVVVMGALGTDSCGALETGTCRYLTGTFYNIHRLDQPHHRRHSSDVSRFRHLHHPRPVGAADAPLAFPRVLLSLRPRLFEATTPIGII</sequence>
<proteinExistence type="predicted"/>
<protein>
    <submittedName>
        <fullName evidence="1">Uncharacterized protein</fullName>
    </submittedName>
</protein>
<organism evidence="1 2">
    <name type="scientific">Hyalomma asiaticum</name>
    <name type="common">Tick</name>
    <dbReference type="NCBI Taxonomy" id="266040"/>
    <lineage>
        <taxon>Eukaryota</taxon>
        <taxon>Metazoa</taxon>
        <taxon>Ecdysozoa</taxon>
        <taxon>Arthropoda</taxon>
        <taxon>Chelicerata</taxon>
        <taxon>Arachnida</taxon>
        <taxon>Acari</taxon>
        <taxon>Parasitiformes</taxon>
        <taxon>Ixodida</taxon>
        <taxon>Ixodoidea</taxon>
        <taxon>Ixodidae</taxon>
        <taxon>Hyalomminae</taxon>
        <taxon>Hyalomma</taxon>
    </lineage>
</organism>
<reference evidence="1" key="1">
    <citation type="submission" date="2020-05" db="EMBL/GenBank/DDBJ databases">
        <title>Large-scale comparative analyses of tick genomes elucidate their genetic diversity and vector capacities.</title>
        <authorList>
            <person name="Jia N."/>
            <person name="Wang J."/>
            <person name="Shi W."/>
            <person name="Du L."/>
            <person name="Sun Y."/>
            <person name="Zhan W."/>
            <person name="Jiang J."/>
            <person name="Wang Q."/>
            <person name="Zhang B."/>
            <person name="Ji P."/>
            <person name="Sakyi L.B."/>
            <person name="Cui X."/>
            <person name="Yuan T."/>
            <person name="Jiang B."/>
            <person name="Yang W."/>
            <person name="Lam T.T.-Y."/>
            <person name="Chang Q."/>
            <person name="Ding S."/>
            <person name="Wang X."/>
            <person name="Zhu J."/>
            <person name="Ruan X."/>
            <person name="Zhao L."/>
            <person name="Wei J."/>
            <person name="Que T."/>
            <person name="Du C."/>
            <person name="Cheng J."/>
            <person name="Dai P."/>
            <person name="Han X."/>
            <person name="Huang E."/>
            <person name="Gao Y."/>
            <person name="Liu J."/>
            <person name="Shao H."/>
            <person name="Ye R."/>
            <person name="Li L."/>
            <person name="Wei W."/>
            <person name="Wang X."/>
            <person name="Wang C."/>
            <person name="Yang T."/>
            <person name="Huo Q."/>
            <person name="Li W."/>
            <person name="Guo W."/>
            <person name="Chen H."/>
            <person name="Zhou L."/>
            <person name="Ni X."/>
            <person name="Tian J."/>
            <person name="Zhou Y."/>
            <person name="Sheng Y."/>
            <person name="Liu T."/>
            <person name="Pan Y."/>
            <person name="Xia L."/>
            <person name="Li J."/>
            <person name="Zhao F."/>
            <person name="Cao W."/>
        </authorList>
    </citation>
    <scope>NUCLEOTIDE SEQUENCE</scope>
    <source>
        <strain evidence="1">Hyas-2018</strain>
    </source>
</reference>
<dbReference type="Proteomes" id="UP000821845">
    <property type="component" value="Chromosome 1"/>
</dbReference>
<name>A0ACB7TMK8_HYAAI</name>
<accession>A0ACB7TMK8</accession>
<gene>
    <name evidence="1" type="ORF">HPB50_017767</name>
</gene>
<dbReference type="EMBL" id="CM023481">
    <property type="protein sequence ID" value="KAH6947239.1"/>
    <property type="molecule type" value="Genomic_DNA"/>
</dbReference>
<evidence type="ECO:0000313" key="2">
    <source>
        <dbReference type="Proteomes" id="UP000821845"/>
    </source>
</evidence>
<comment type="caution">
    <text evidence="1">The sequence shown here is derived from an EMBL/GenBank/DDBJ whole genome shotgun (WGS) entry which is preliminary data.</text>
</comment>
<keyword evidence="2" id="KW-1185">Reference proteome</keyword>